<dbReference type="Proteomes" id="UP001172082">
    <property type="component" value="Unassembled WGS sequence"/>
</dbReference>
<proteinExistence type="predicted"/>
<evidence type="ECO:0000259" key="4">
    <source>
        <dbReference type="Pfam" id="PF07687"/>
    </source>
</evidence>
<accession>A0ABT8KQ78</accession>
<dbReference type="RefSeq" id="WP_346751868.1">
    <property type="nucleotide sequence ID" value="NZ_JAUJEA010000003.1"/>
</dbReference>
<keyword evidence="6" id="KW-1185">Reference proteome</keyword>
<feature type="domain" description="Peptidase M20 dimerisation" evidence="4">
    <location>
        <begin position="237"/>
        <end position="389"/>
    </location>
</feature>
<evidence type="ECO:0000313" key="5">
    <source>
        <dbReference type="EMBL" id="MDN5201843.1"/>
    </source>
</evidence>
<sequence length="507" mass="57359">MKLKTTSLICSLIFGIHLSFGQKLDKNQLDALSAEQFPIALQELREFLSIPNDAHYPDHVDKNVEFCDELFKKRGFKNVILTTGGPPLMLASRNVKNAKRTVLFYIQVDGQPVDTSKWEQESPYTPVVKMSDSQGKWKTLDWEKVKEGTEDDWRIFARSASDAKGPINMFLAAIDIIDSKHWKPNYDIKVIMDFEEELGSPHLPGAVKKYKDELKADMFVILDGPRHISNQPTLTFGARGISTITLKTFGPRVPQHSGHYGNYVPNPALTMSKLLASMKDDHGRVIIPGYYDGIEIDDKTKEILRNVPDDENAIRKKIGIAAIDKVSDNYQESIQYPSLNIRGLSSAWVGKKVRTIIPDEAIAEIDVRTVPESDPEKLIQSIKKHIETQGFHFVDEKPTEEERAKYTKLISFDYKTSYRAFRTDFNTEIGQWLYKAMKRAFDQEPVRIRIAGGSIPISPFVTTLGIPAVSVPTVNSDNNQHSPNENLRLGNFKDGIKTCLAILTERF</sequence>
<evidence type="ECO:0000256" key="3">
    <source>
        <dbReference type="ARBA" id="ARBA00022801"/>
    </source>
</evidence>
<dbReference type="Pfam" id="PF01546">
    <property type="entry name" value="Peptidase_M20"/>
    <property type="match status" value="1"/>
</dbReference>
<dbReference type="InterPro" id="IPR002933">
    <property type="entry name" value="Peptidase_M20"/>
</dbReference>
<protein>
    <submittedName>
        <fullName evidence="5">M20/M25/M40 family metallo-hydrolase</fullName>
    </submittedName>
</protein>
<dbReference type="InterPro" id="IPR011650">
    <property type="entry name" value="Peptidase_M20_dimer"/>
</dbReference>
<reference evidence="5" key="1">
    <citation type="submission" date="2023-06" db="EMBL/GenBank/DDBJ databases">
        <title>Genomic of Parafulvivirga corallium.</title>
        <authorList>
            <person name="Wang G."/>
        </authorList>
    </citation>
    <scope>NUCLEOTIDE SEQUENCE</scope>
    <source>
        <strain evidence="5">BMA10</strain>
    </source>
</reference>
<dbReference type="SUPFAM" id="SSF53187">
    <property type="entry name" value="Zn-dependent exopeptidases"/>
    <property type="match status" value="1"/>
</dbReference>
<organism evidence="5 6">
    <name type="scientific">Splendidivirga corallicola</name>
    <dbReference type="NCBI Taxonomy" id="3051826"/>
    <lineage>
        <taxon>Bacteria</taxon>
        <taxon>Pseudomonadati</taxon>
        <taxon>Bacteroidota</taxon>
        <taxon>Cytophagia</taxon>
        <taxon>Cytophagales</taxon>
        <taxon>Splendidivirgaceae</taxon>
        <taxon>Splendidivirga</taxon>
    </lineage>
</organism>
<keyword evidence="2" id="KW-0479">Metal-binding</keyword>
<name>A0ABT8KQ78_9BACT</name>
<keyword evidence="1" id="KW-0645">Protease</keyword>
<keyword evidence="3" id="KW-0378">Hydrolase</keyword>
<evidence type="ECO:0000313" key="6">
    <source>
        <dbReference type="Proteomes" id="UP001172082"/>
    </source>
</evidence>
<dbReference type="Gene3D" id="3.40.630.10">
    <property type="entry name" value="Zn peptidases"/>
    <property type="match status" value="1"/>
</dbReference>
<gene>
    <name evidence="5" type="ORF">QQ008_10730</name>
</gene>
<dbReference type="Gene3D" id="3.30.70.360">
    <property type="match status" value="1"/>
</dbReference>
<dbReference type="PANTHER" id="PTHR43270:SF8">
    <property type="entry name" value="DI- AND TRIPEPTIDASE DUG2-RELATED"/>
    <property type="match status" value="1"/>
</dbReference>
<dbReference type="InterPro" id="IPR051458">
    <property type="entry name" value="Cyt/Met_Dipeptidase"/>
</dbReference>
<evidence type="ECO:0000256" key="1">
    <source>
        <dbReference type="ARBA" id="ARBA00022670"/>
    </source>
</evidence>
<comment type="caution">
    <text evidence="5">The sequence shown here is derived from an EMBL/GenBank/DDBJ whole genome shotgun (WGS) entry which is preliminary data.</text>
</comment>
<dbReference type="PANTHER" id="PTHR43270">
    <property type="entry name" value="BETA-ALA-HIS DIPEPTIDASE"/>
    <property type="match status" value="1"/>
</dbReference>
<dbReference type="Pfam" id="PF07687">
    <property type="entry name" value="M20_dimer"/>
    <property type="match status" value="1"/>
</dbReference>
<dbReference type="EMBL" id="JAUJEA010000003">
    <property type="protein sequence ID" value="MDN5201843.1"/>
    <property type="molecule type" value="Genomic_DNA"/>
</dbReference>
<evidence type="ECO:0000256" key="2">
    <source>
        <dbReference type="ARBA" id="ARBA00022723"/>
    </source>
</evidence>